<evidence type="ECO:0000259" key="3">
    <source>
        <dbReference type="Pfam" id="PF13672"/>
    </source>
</evidence>
<dbReference type="InterPro" id="IPR036457">
    <property type="entry name" value="PPM-type-like_dom_sf"/>
</dbReference>
<keyword evidence="4" id="KW-0378">Hydrolase</keyword>
<reference evidence="4 5" key="1">
    <citation type="journal article" date="2020" name="Harmful Algae">
        <title>Molecular and morphological characterization of a novel dihydroanatoxin-a producing Microcoleus species (cyanobacteria) from the Russian River, California, USA.</title>
        <authorList>
            <person name="Conklin K.Y."/>
            <person name="Stancheva R."/>
            <person name="Otten T.G."/>
            <person name="Fadness R."/>
            <person name="Boyer G.L."/>
            <person name="Read B."/>
            <person name="Zhang X."/>
            <person name="Sheath R.G."/>
        </authorList>
    </citation>
    <scope>NUCLEOTIDE SEQUENCE [LARGE SCALE GENOMIC DNA]</scope>
    <source>
        <strain evidence="4 5">PTRS2</strain>
    </source>
</reference>
<accession>A0ABU8YNN0</accession>
<protein>
    <submittedName>
        <fullName evidence="4">PP2C family serine/threonine-protein phosphatase</fullName>
        <ecNumber evidence="4">3.1.3.16</ecNumber>
    </submittedName>
</protein>
<dbReference type="Gene3D" id="3.60.40.10">
    <property type="entry name" value="PPM-type phosphatase domain"/>
    <property type="match status" value="1"/>
</dbReference>
<keyword evidence="5" id="KW-1185">Reference proteome</keyword>
<dbReference type="Pfam" id="PF13672">
    <property type="entry name" value="PP2C_2"/>
    <property type="match status" value="1"/>
</dbReference>
<proteinExistence type="predicted"/>
<evidence type="ECO:0000313" key="5">
    <source>
        <dbReference type="Proteomes" id="UP001384579"/>
    </source>
</evidence>
<evidence type="ECO:0000256" key="1">
    <source>
        <dbReference type="SAM" id="MobiDB-lite"/>
    </source>
</evidence>
<dbReference type="GO" id="GO:0004722">
    <property type="term" value="F:protein serine/threonine phosphatase activity"/>
    <property type="evidence" value="ECO:0007669"/>
    <property type="project" value="UniProtKB-EC"/>
</dbReference>
<feature type="transmembrane region" description="Helical" evidence="2">
    <location>
        <begin position="424"/>
        <end position="444"/>
    </location>
</feature>
<dbReference type="RefSeq" id="WP_340521966.1">
    <property type="nucleotide sequence ID" value="NZ_JBBLXS010000173.1"/>
</dbReference>
<dbReference type="InterPro" id="IPR001932">
    <property type="entry name" value="PPM-type_phosphatase-like_dom"/>
</dbReference>
<evidence type="ECO:0000313" key="4">
    <source>
        <dbReference type="EMBL" id="MEK0186027.1"/>
    </source>
</evidence>
<feature type="transmembrane region" description="Helical" evidence="2">
    <location>
        <begin position="398"/>
        <end position="418"/>
    </location>
</feature>
<name>A0ABU8YNN0_9CYAN</name>
<feature type="domain" description="PPM-type phosphatase" evidence="3">
    <location>
        <begin position="11"/>
        <end position="214"/>
    </location>
</feature>
<keyword evidence="2" id="KW-0812">Transmembrane</keyword>
<dbReference type="SUPFAM" id="SSF81606">
    <property type="entry name" value="PP2C-like"/>
    <property type="match status" value="1"/>
</dbReference>
<keyword evidence="2" id="KW-1133">Transmembrane helix</keyword>
<gene>
    <name evidence="4" type="ORF">WMG39_14390</name>
</gene>
<dbReference type="EMBL" id="JBBLXS010000173">
    <property type="protein sequence ID" value="MEK0186027.1"/>
    <property type="molecule type" value="Genomic_DNA"/>
</dbReference>
<keyword evidence="2" id="KW-0472">Membrane</keyword>
<comment type="caution">
    <text evidence="4">The sequence shown here is derived from an EMBL/GenBank/DDBJ whole genome shotgun (WGS) entry which is preliminary data.</text>
</comment>
<dbReference type="Proteomes" id="UP001384579">
    <property type="component" value="Unassembled WGS sequence"/>
</dbReference>
<evidence type="ECO:0000256" key="2">
    <source>
        <dbReference type="SAM" id="Phobius"/>
    </source>
</evidence>
<organism evidence="4 5">
    <name type="scientific">Microcoleus anatoxicus PTRS2</name>
    <dbReference type="NCBI Taxonomy" id="2705321"/>
    <lineage>
        <taxon>Bacteria</taxon>
        <taxon>Bacillati</taxon>
        <taxon>Cyanobacteriota</taxon>
        <taxon>Cyanophyceae</taxon>
        <taxon>Oscillatoriophycideae</taxon>
        <taxon>Oscillatoriales</taxon>
        <taxon>Microcoleaceae</taxon>
        <taxon>Microcoleus</taxon>
        <taxon>Microcoleus anatoxicus</taxon>
    </lineage>
</organism>
<sequence length="450" mass="50466">MQWQIVGCSAIGTKHITGGTPCQDAVFYEMISDQIIIGAVSDGMGSARRSDVGSKLAVKTALSQIKNMMCWEHKPKNDEGARNIFRSVLEKVQAALKKEAENGGYSVEDLNCTLLAFVATPEWLAAMQVGDGLIVVRPKGQDYQLLFMPDKGEFCNETTPVTSSQALKEMEVCVKSGSYEFICAATDGIENISLVKPEKWKPFQGFFKPLEEQIMLSTKSLAHKKKEIDHFLNSEQINQKTDDDKTLLLCAYNDFTNAQNTVSYKNLQDPTSKTQQSRMPENVQPSTPDNKILKEEEIQDSINYEIGSITNSIVKKLAAYGITPEVKMEQSCLVCDLISERILNDRNRLSEIVRKAVVESKILRLTKIKKIEVYNFTKSDENYLWLKKINVGLLPNKFLEIAIVITIAAGMTLVFGFIKTFFAGSSSIIICFIFSLALISCIWFPRVRRD</sequence>
<dbReference type="EC" id="3.1.3.16" evidence="4"/>
<feature type="region of interest" description="Disordered" evidence="1">
    <location>
        <begin position="263"/>
        <end position="289"/>
    </location>
</feature>